<dbReference type="GO" id="GO:0015031">
    <property type="term" value="P:protein transport"/>
    <property type="evidence" value="ECO:0007669"/>
    <property type="project" value="InterPro"/>
</dbReference>
<evidence type="ECO:0000313" key="2">
    <source>
        <dbReference type="Ensembl" id="ENSHCOP00000022128.1"/>
    </source>
</evidence>
<dbReference type="STRING" id="109280.ENSHCOP00000022128"/>
<dbReference type="PANTHER" id="PTHR23306:SF25">
    <property type="entry name" value="TUMOR SUSCEPTIBILITY GENE 101 PROTEIN"/>
    <property type="match status" value="1"/>
</dbReference>
<feature type="domain" description="UEV" evidence="1">
    <location>
        <begin position="2"/>
        <end position="145"/>
    </location>
</feature>
<proteinExistence type="predicted"/>
<dbReference type="InterPro" id="IPR008883">
    <property type="entry name" value="UEV_N"/>
</dbReference>
<evidence type="ECO:0000259" key="1">
    <source>
        <dbReference type="PROSITE" id="PS51322"/>
    </source>
</evidence>
<dbReference type="RefSeq" id="XP_019749551.1">
    <property type="nucleotide sequence ID" value="XM_019893992.1"/>
</dbReference>
<dbReference type="GeneID" id="109530358"/>
<dbReference type="PANTHER" id="PTHR23306">
    <property type="entry name" value="TUMOR SUSCEPTIBILITY GENE 101 PROTEIN-RELATED"/>
    <property type="match status" value="1"/>
</dbReference>
<name>A0A3Q2Z7T9_HIPCM</name>
<dbReference type="InterPro" id="IPR052070">
    <property type="entry name" value="ESCRT-I_UEV_domain"/>
</dbReference>
<dbReference type="Pfam" id="PF05743">
    <property type="entry name" value="UEV"/>
    <property type="match status" value="1"/>
</dbReference>
<dbReference type="GO" id="GO:0043130">
    <property type="term" value="F:ubiquitin binding"/>
    <property type="evidence" value="ECO:0007669"/>
    <property type="project" value="TreeGrafter"/>
</dbReference>
<dbReference type="SUPFAM" id="SSF54495">
    <property type="entry name" value="UBC-like"/>
    <property type="match status" value="1"/>
</dbReference>
<sequence>MTSCNNAIKKMLPKTYLRNHVAREIHVALIHFKDLVPLMDKYTYNDGTTKVLMSLTGTIPILFKDMSYNIPICVWLEESYPQSAPICYVKPTWEMMILQGNYVSSNGDILLPYLQEWKQGKCDLVSLLQVMVATFGDLPPICMQPHPQPAQASCSLQFHKQSQVLSRPDGSLYLTLSTEDGQSVPQGNETSC</sequence>
<dbReference type="InterPro" id="IPR016135">
    <property type="entry name" value="UBQ-conjugating_enzyme/RWD"/>
</dbReference>
<dbReference type="KEGG" id="hcq:109530358"/>
<dbReference type="PROSITE" id="PS51322">
    <property type="entry name" value="UEV"/>
    <property type="match status" value="1"/>
</dbReference>
<keyword evidence="3" id="KW-1185">Reference proteome</keyword>
<reference evidence="2" key="2">
    <citation type="submission" date="2025-09" db="UniProtKB">
        <authorList>
            <consortium name="Ensembl"/>
        </authorList>
    </citation>
    <scope>IDENTIFICATION</scope>
</reference>
<dbReference type="AlphaFoldDB" id="A0A3Q2Z7T9"/>
<accession>A0A3Q2Z7T9</accession>
<dbReference type="OrthoDB" id="306304at2759"/>
<dbReference type="CDD" id="cd11685">
    <property type="entry name" value="UEV_TSG101-like"/>
    <property type="match status" value="1"/>
</dbReference>
<dbReference type="Proteomes" id="UP000264820">
    <property type="component" value="Unplaced"/>
</dbReference>
<reference evidence="2" key="1">
    <citation type="submission" date="2025-08" db="UniProtKB">
        <authorList>
            <consortium name="Ensembl"/>
        </authorList>
    </citation>
    <scope>IDENTIFICATION</scope>
</reference>
<dbReference type="GO" id="GO:0000813">
    <property type="term" value="C:ESCRT I complex"/>
    <property type="evidence" value="ECO:0007669"/>
    <property type="project" value="TreeGrafter"/>
</dbReference>
<organism evidence="2 3">
    <name type="scientific">Hippocampus comes</name>
    <name type="common">Tiger tail seahorse</name>
    <dbReference type="NCBI Taxonomy" id="109280"/>
    <lineage>
        <taxon>Eukaryota</taxon>
        <taxon>Metazoa</taxon>
        <taxon>Chordata</taxon>
        <taxon>Craniata</taxon>
        <taxon>Vertebrata</taxon>
        <taxon>Euteleostomi</taxon>
        <taxon>Actinopterygii</taxon>
        <taxon>Neopterygii</taxon>
        <taxon>Teleostei</taxon>
        <taxon>Neoteleostei</taxon>
        <taxon>Acanthomorphata</taxon>
        <taxon>Syngnathiaria</taxon>
        <taxon>Syngnathiformes</taxon>
        <taxon>Syngnathoidei</taxon>
        <taxon>Syngnathidae</taxon>
        <taxon>Hippocampus</taxon>
    </lineage>
</organism>
<dbReference type="OMA" id="PFQQENE"/>
<dbReference type="GO" id="GO:0008333">
    <property type="term" value="P:endosome to lysosome transport"/>
    <property type="evidence" value="ECO:0007669"/>
    <property type="project" value="TreeGrafter"/>
</dbReference>
<dbReference type="GeneTree" id="ENSGT00940000153903"/>
<evidence type="ECO:0000313" key="3">
    <source>
        <dbReference type="Proteomes" id="UP000264820"/>
    </source>
</evidence>
<dbReference type="Gene3D" id="3.10.110.10">
    <property type="entry name" value="Ubiquitin Conjugating Enzyme"/>
    <property type="match status" value="1"/>
</dbReference>
<protein>
    <submittedName>
        <fullName evidence="2">Zgc:123278</fullName>
    </submittedName>
</protein>
<dbReference type="Ensembl" id="ENSHCOT00000001920.1">
    <property type="protein sequence ID" value="ENSHCOP00000022128.1"/>
    <property type="gene ID" value="ENSHCOG00000009516.1"/>
</dbReference>